<dbReference type="KEGG" id="kfl:Kfla_6606"/>
<gene>
    <name evidence="4" type="ordered locus">Kfla_6606</name>
</gene>
<dbReference type="OrthoDB" id="2356263at2"/>
<evidence type="ECO:0000313" key="5">
    <source>
        <dbReference type="Proteomes" id="UP000007967"/>
    </source>
</evidence>
<dbReference type="InterPro" id="IPR050109">
    <property type="entry name" value="HTH-type_TetR-like_transc_reg"/>
</dbReference>
<dbReference type="Gene3D" id="1.10.357.10">
    <property type="entry name" value="Tetracycline Repressor, domain 2"/>
    <property type="match status" value="1"/>
</dbReference>
<dbReference type="Proteomes" id="UP000007967">
    <property type="component" value="Chromosome"/>
</dbReference>
<dbReference type="eggNOG" id="COG1309">
    <property type="taxonomic scope" value="Bacteria"/>
</dbReference>
<dbReference type="EMBL" id="CP001736">
    <property type="protein sequence ID" value="ADB35598.1"/>
    <property type="molecule type" value="Genomic_DNA"/>
</dbReference>
<dbReference type="STRING" id="479435.Kfla_6606"/>
<keyword evidence="5" id="KW-1185">Reference proteome</keyword>
<dbReference type="GO" id="GO:0000976">
    <property type="term" value="F:transcription cis-regulatory region binding"/>
    <property type="evidence" value="ECO:0007669"/>
    <property type="project" value="TreeGrafter"/>
</dbReference>
<protein>
    <submittedName>
        <fullName evidence="4">Transcriptional regulator, TetR family</fullName>
    </submittedName>
</protein>
<dbReference type="SUPFAM" id="SSF46689">
    <property type="entry name" value="Homeodomain-like"/>
    <property type="match status" value="1"/>
</dbReference>
<feature type="DNA-binding region" description="H-T-H motif" evidence="2">
    <location>
        <begin position="25"/>
        <end position="44"/>
    </location>
</feature>
<dbReference type="GO" id="GO:0003700">
    <property type="term" value="F:DNA-binding transcription factor activity"/>
    <property type="evidence" value="ECO:0007669"/>
    <property type="project" value="TreeGrafter"/>
</dbReference>
<reference evidence="4 5" key="2">
    <citation type="journal article" date="2010" name="Stand. Genomic Sci.">
        <title>Complete genome sequence of Kribbella flavida type strain (IFO 14399).</title>
        <authorList>
            <person name="Pukall R."/>
            <person name="Lapidus A."/>
            <person name="Glavina Del Rio T."/>
            <person name="Copeland A."/>
            <person name="Tice H."/>
            <person name="Cheng J.-F."/>
            <person name="Lucas S."/>
            <person name="Chen F."/>
            <person name="Nolan M."/>
            <person name="LaButti K."/>
            <person name="Pati A."/>
            <person name="Ivanova N."/>
            <person name="Mavrommatis K."/>
            <person name="Mikhailova N."/>
            <person name="Pitluck S."/>
            <person name="Bruce D."/>
            <person name="Goodwin L."/>
            <person name="Land M."/>
            <person name="Hauser L."/>
            <person name="Chang Y.-J."/>
            <person name="Jeffries C.D."/>
            <person name="Chen A."/>
            <person name="Palaniappan K."/>
            <person name="Chain P."/>
            <person name="Rohde M."/>
            <person name="Goeker M."/>
            <person name="Bristow J."/>
            <person name="Eisen J.A."/>
            <person name="Markowitz V."/>
            <person name="Hugenholtz P."/>
            <person name="Kyrpides N.C."/>
            <person name="Klenk H.-P."/>
            <person name="Brettin T."/>
        </authorList>
    </citation>
    <scope>NUCLEOTIDE SEQUENCE [LARGE SCALE GENOMIC DNA]</scope>
    <source>
        <strain evidence="5">DSM 17836 / JCM 10339 / NBRC 14399</strain>
    </source>
</reference>
<keyword evidence="1 2" id="KW-0238">DNA-binding</keyword>
<evidence type="ECO:0000256" key="1">
    <source>
        <dbReference type="ARBA" id="ARBA00023125"/>
    </source>
</evidence>
<evidence type="ECO:0000256" key="2">
    <source>
        <dbReference type="PROSITE-ProRule" id="PRU00335"/>
    </source>
</evidence>
<evidence type="ECO:0000313" key="4">
    <source>
        <dbReference type="EMBL" id="ADB35598.1"/>
    </source>
</evidence>
<reference evidence="5" key="1">
    <citation type="submission" date="2009-09" db="EMBL/GenBank/DDBJ databases">
        <title>The complete genome of Kribbella flavida DSM 17836.</title>
        <authorList>
            <consortium name="US DOE Joint Genome Institute (JGI-PGF)"/>
            <person name="Lucas S."/>
            <person name="Copeland A."/>
            <person name="Lapidus A."/>
            <person name="Glavina del Rio T."/>
            <person name="Dalin E."/>
            <person name="Tice H."/>
            <person name="Bruce D."/>
            <person name="Goodwin L."/>
            <person name="Pitluck S."/>
            <person name="Kyrpides N."/>
            <person name="Mavromatis K."/>
            <person name="Ivanova N."/>
            <person name="Saunders E."/>
            <person name="Brettin T."/>
            <person name="Detter J.C."/>
            <person name="Han C."/>
            <person name="Larimer F."/>
            <person name="Land M."/>
            <person name="Hauser L."/>
            <person name="Markowitz V."/>
            <person name="Cheng J.-F."/>
            <person name="Hugenholtz P."/>
            <person name="Woyke T."/>
            <person name="Wu D."/>
            <person name="Pukall R."/>
            <person name="Klenk H.-P."/>
            <person name="Eisen J.A."/>
        </authorList>
    </citation>
    <scope>NUCLEOTIDE SEQUENCE [LARGE SCALE GENOMIC DNA]</scope>
    <source>
        <strain evidence="5">DSM 17836 / JCM 10339 / NBRC 14399</strain>
    </source>
</reference>
<dbReference type="PANTHER" id="PTHR30055:SF219">
    <property type="entry name" value="TRANSCRIPTIONAL REGULATORY PROTEIN"/>
    <property type="match status" value="1"/>
</dbReference>
<dbReference type="RefSeq" id="WP_012924150.1">
    <property type="nucleotide sequence ID" value="NC_013729.1"/>
</dbReference>
<dbReference type="InterPro" id="IPR009057">
    <property type="entry name" value="Homeodomain-like_sf"/>
</dbReference>
<dbReference type="InterPro" id="IPR001647">
    <property type="entry name" value="HTH_TetR"/>
</dbReference>
<dbReference type="AlphaFoldDB" id="D2PZN2"/>
<organism evidence="4 5">
    <name type="scientific">Kribbella flavida (strain DSM 17836 / JCM 10339 / NBRC 14399)</name>
    <dbReference type="NCBI Taxonomy" id="479435"/>
    <lineage>
        <taxon>Bacteria</taxon>
        <taxon>Bacillati</taxon>
        <taxon>Actinomycetota</taxon>
        <taxon>Actinomycetes</taxon>
        <taxon>Propionibacteriales</taxon>
        <taxon>Kribbellaceae</taxon>
        <taxon>Kribbella</taxon>
    </lineage>
</organism>
<dbReference type="Pfam" id="PF00440">
    <property type="entry name" value="TetR_N"/>
    <property type="match status" value="1"/>
</dbReference>
<sequence length="195" mass="20886">MGNRESLLAGARKCLQTKGFAQTTVRDITEAAGGVSMAAIGYHFGSKEALLTEALVQLTEEWGRQVEDALSASDEQLEPAARFAVAWDRLLQSALANRRLWAVTFEVIASADQVPAVRERILAGLGQARDGLLQNLGHPLDADNAESTWAVGSLYQALLTGLMAQSLIDPDHVVTGSQLAHAFAEIGRHSAGRPR</sequence>
<name>D2PZN2_KRIFD</name>
<feature type="domain" description="HTH tetR-type" evidence="3">
    <location>
        <begin position="1"/>
        <end position="62"/>
    </location>
</feature>
<evidence type="ECO:0000259" key="3">
    <source>
        <dbReference type="PROSITE" id="PS50977"/>
    </source>
</evidence>
<accession>D2PZN2</accession>
<proteinExistence type="predicted"/>
<dbReference type="PANTHER" id="PTHR30055">
    <property type="entry name" value="HTH-TYPE TRANSCRIPTIONAL REGULATOR RUTR"/>
    <property type="match status" value="1"/>
</dbReference>
<dbReference type="HOGENOM" id="CLU_069356_44_3_11"/>
<dbReference type="PROSITE" id="PS50977">
    <property type="entry name" value="HTH_TETR_2"/>
    <property type="match status" value="1"/>
</dbReference>